<sequence>MTLLSHAFFVLTASLVPTPSLATTSCSLRLGSCVAPPYSSMAALHILCLALVMESVGKDITKVTKGDVVIPIFLSDCGECVDYKSTKSNQCINIPFKVSPCMPRDGVGAAWRTIGAAWRTVGVESGSTVAIFGLGSVGLAICNLALYLKIKRFEKDLVYIANTSLV</sequence>
<dbReference type="Proteomes" id="UP001359559">
    <property type="component" value="Unassembled WGS sequence"/>
</dbReference>
<keyword evidence="5" id="KW-0732">Signal</keyword>
<comment type="caution">
    <text evidence="6">The sequence shown here is derived from an EMBL/GenBank/DDBJ whole genome shotgun (WGS) entry which is preliminary data.</text>
</comment>
<keyword evidence="4" id="KW-0812">Transmembrane</keyword>
<dbReference type="AlphaFoldDB" id="A0AAN9P522"/>
<keyword evidence="7" id="KW-1185">Reference proteome</keyword>
<evidence type="ECO:0000256" key="5">
    <source>
        <dbReference type="SAM" id="SignalP"/>
    </source>
</evidence>
<dbReference type="GO" id="GO:0008270">
    <property type="term" value="F:zinc ion binding"/>
    <property type="evidence" value="ECO:0007669"/>
    <property type="project" value="TreeGrafter"/>
</dbReference>
<evidence type="ECO:0008006" key="8">
    <source>
        <dbReference type="Google" id="ProtNLM"/>
    </source>
</evidence>
<evidence type="ECO:0000313" key="6">
    <source>
        <dbReference type="EMBL" id="KAK7285828.1"/>
    </source>
</evidence>
<evidence type="ECO:0000313" key="7">
    <source>
        <dbReference type="Proteomes" id="UP001359559"/>
    </source>
</evidence>
<feature type="transmembrane region" description="Helical" evidence="4">
    <location>
        <begin position="129"/>
        <end position="148"/>
    </location>
</feature>
<feature type="chain" id="PRO_5042873602" description="Alcohol dehydrogenase N-terminal domain-containing protein" evidence="5">
    <location>
        <begin position="23"/>
        <end position="166"/>
    </location>
</feature>
<dbReference type="GO" id="GO:0051903">
    <property type="term" value="F:S-(hydroxymethyl)glutathione dehydrogenase [NAD(P)+] activity"/>
    <property type="evidence" value="ECO:0007669"/>
    <property type="project" value="TreeGrafter"/>
</dbReference>
<proteinExistence type="predicted"/>
<accession>A0AAN9P522</accession>
<dbReference type="GO" id="GO:0046294">
    <property type="term" value="P:formaldehyde catabolic process"/>
    <property type="evidence" value="ECO:0007669"/>
    <property type="project" value="TreeGrafter"/>
</dbReference>
<evidence type="ECO:0000256" key="3">
    <source>
        <dbReference type="ARBA" id="ARBA00022833"/>
    </source>
</evidence>
<dbReference type="EMBL" id="JAYKXN010000005">
    <property type="protein sequence ID" value="KAK7285828.1"/>
    <property type="molecule type" value="Genomic_DNA"/>
</dbReference>
<evidence type="ECO:0000256" key="1">
    <source>
        <dbReference type="ARBA" id="ARBA00011738"/>
    </source>
</evidence>
<gene>
    <name evidence="6" type="ORF">RJT34_20610</name>
</gene>
<organism evidence="6 7">
    <name type="scientific">Clitoria ternatea</name>
    <name type="common">Butterfly pea</name>
    <dbReference type="NCBI Taxonomy" id="43366"/>
    <lineage>
        <taxon>Eukaryota</taxon>
        <taxon>Viridiplantae</taxon>
        <taxon>Streptophyta</taxon>
        <taxon>Embryophyta</taxon>
        <taxon>Tracheophyta</taxon>
        <taxon>Spermatophyta</taxon>
        <taxon>Magnoliopsida</taxon>
        <taxon>eudicotyledons</taxon>
        <taxon>Gunneridae</taxon>
        <taxon>Pentapetalae</taxon>
        <taxon>rosids</taxon>
        <taxon>fabids</taxon>
        <taxon>Fabales</taxon>
        <taxon>Fabaceae</taxon>
        <taxon>Papilionoideae</taxon>
        <taxon>50 kb inversion clade</taxon>
        <taxon>NPAAA clade</taxon>
        <taxon>indigoferoid/millettioid clade</taxon>
        <taxon>Phaseoleae</taxon>
        <taxon>Clitoria</taxon>
    </lineage>
</organism>
<evidence type="ECO:0000256" key="4">
    <source>
        <dbReference type="SAM" id="Phobius"/>
    </source>
</evidence>
<dbReference type="Gene3D" id="3.90.180.10">
    <property type="entry name" value="Medium-chain alcohol dehydrogenases, catalytic domain"/>
    <property type="match status" value="1"/>
</dbReference>
<reference evidence="6 7" key="1">
    <citation type="submission" date="2024-01" db="EMBL/GenBank/DDBJ databases">
        <title>The genomes of 5 underutilized Papilionoideae crops provide insights into root nodulation and disease resistance.</title>
        <authorList>
            <person name="Yuan L."/>
        </authorList>
    </citation>
    <scope>NUCLEOTIDE SEQUENCE [LARGE SCALE GENOMIC DNA]</scope>
    <source>
        <strain evidence="6">LY-2023</strain>
        <tissue evidence="6">Leaf</tissue>
    </source>
</reference>
<protein>
    <recommendedName>
        <fullName evidence="8">Alcohol dehydrogenase N-terminal domain-containing protein</fullName>
    </recommendedName>
</protein>
<dbReference type="Gene3D" id="3.40.50.720">
    <property type="entry name" value="NAD(P)-binding Rossmann-like Domain"/>
    <property type="match status" value="1"/>
</dbReference>
<dbReference type="PANTHER" id="PTHR43880">
    <property type="entry name" value="ALCOHOL DEHYDROGENASE"/>
    <property type="match status" value="1"/>
</dbReference>
<comment type="subunit">
    <text evidence="1">Homodimer.</text>
</comment>
<dbReference type="GO" id="GO:0005829">
    <property type="term" value="C:cytosol"/>
    <property type="evidence" value="ECO:0007669"/>
    <property type="project" value="TreeGrafter"/>
</dbReference>
<feature type="signal peptide" evidence="5">
    <location>
        <begin position="1"/>
        <end position="22"/>
    </location>
</feature>
<keyword evidence="4" id="KW-1133">Transmembrane helix</keyword>
<dbReference type="InterPro" id="IPR011032">
    <property type="entry name" value="GroES-like_sf"/>
</dbReference>
<evidence type="ECO:0000256" key="2">
    <source>
        <dbReference type="ARBA" id="ARBA00022723"/>
    </source>
</evidence>
<dbReference type="SUPFAM" id="SSF50129">
    <property type="entry name" value="GroES-like"/>
    <property type="match status" value="1"/>
</dbReference>
<keyword evidence="4" id="KW-0472">Membrane</keyword>
<keyword evidence="3" id="KW-0862">Zinc</keyword>
<keyword evidence="2" id="KW-0479">Metal-binding</keyword>
<dbReference type="PANTHER" id="PTHR43880:SF55">
    <property type="entry name" value="ZINC-BINDING ALCOHOL DEHYDROGENASE FAMILY PROTEIN"/>
    <property type="match status" value="1"/>
</dbReference>
<name>A0AAN9P522_CLITE</name>